<reference evidence="2" key="1">
    <citation type="submission" date="2022-03" db="EMBL/GenBank/DDBJ databases">
        <title>Aurantimonas Liuensis sp. Nov., isolated from the hadal seawater of the Mariana Trench.</title>
        <authorList>
            <person name="Liu R."/>
        </authorList>
    </citation>
    <scope>NUCLEOTIDE SEQUENCE</scope>
    <source>
        <strain evidence="2">LRZ36</strain>
    </source>
</reference>
<dbReference type="RefSeq" id="WP_253965208.1">
    <property type="nucleotide sequence ID" value="NZ_JALHBS010000090.1"/>
</dbReference>
<feature type="transmembrane region" description="Helical" evidence="1">
    <location>
        <begin position="46"/>
        <end position="68"/>
    </location>
</feature>
<keyword evidence="1" id="KW-1133">Transmembrane helix</keyword>
<evidence type="ECO:0008006" key="4">
    <source>
        <dbReference type="Google" id="ProtNLM"/>
    </source>
</evidence>
<evidence type="ECO:0000256" key="1">
    <source>
        <dbReference type="SAM" id="Phobius"/>
    </source>
</evidence>
<name>A0A9X2H8T2_9HYPH</name>
<accession>A0A9X2H8T2</accession>
<dbReference type="Proteomes" id="UP001155220">
    <property type="component" value="Unassembled WGS sequence"/>
</dbReference>
<keyword evidence="1" id="KW-0812">Transmembrane</keyword>
<organism evidence="2 3">
    <name type="scientific">Aurantimonas marianensis</name>
    <dbReference type="NCBI Taxonomy" id="2920428"/>
    <lineage>
        <taxon>Bacteria</taxon>
        <taxon>Pseudomonadati</taxon>
        <taxon>Pseudomonadota</taxon>
        <taxon>Alphaproteobacteria</taxon>
        <taxon>Hyphomicrobiales</taxon>
        <taxon>Aurantimonadaceae</taxon>
        <taxon>Aurantimonas</taxon>
    </lineage>
</organism>
<keyword evidence="1" id="KW-0472">Membrane</keyword>
<feature type="transmembrane region" description="Helical" evidence="1">
    <location>
        <begin position="125"/>
        <end position="144"/>
    </location>
</feature>
<feature type="transmembrane region" description="Helical" evidence="1">
    <location>
        <begin position="227"/>
        <end position="245"/>
    </location>
</feature>
<sequence length="323" mass="33001">MKPSTLLIALVSGLASALLFAGLVLQSTSAISFALAAPIPIAIASLGWGSVAGFIASAVAGMTIYAIAMSGPSALTLFGTMALPMAVAGHLAGLARPASEPMLANGASSARRSESDLDWYPLGRVLFAIAAMAIAACLFLGWLLGYDPDAFVPTVVEALGQGGGPGMETLSETQLREFAELVIALVPFVQPALLTITLASGLYLGAAVVRVSGRLPRPKDDIPSATHLPKLALPIFGAAVAAVFLGGSIGVVAAVVVGALGAAFTLVGLASLHRRTRGRPGRGLVLFTSYAAILLLSFPIVLFMTLGLFETWRGQDGPPPRQS</sequence>
<dbReference type="EMBL" id="JALHBS010000090">
    <property type="protein sequence ID" value="MCP3056401.1"/>
    <property type="molecule type" value="Genomic_DNA"/>
</dbReference>
<gene>
    <name evidence="2" type="ORF">MJ956_14795</name>
</gene>
<dbReference type="AlphaFoldDB" id="A0A9X2H8T2"/>
<feature type="transmembrane region" description="Helical" evidence="1">
    <location>
        <begin position="284"/>
        <end position="309"/>
    </location>
</feature>
<protein>
    <recommendedName>
        <fullName evidence="4">DUF2232 domain-containing protein</fullName>
    </recommendedName>
</protein>
<keyword evidence="3" id="KW-1185">Reference proteome</keyword>
<proteinExistence type="predicted"/>
<evidence type="ECO:0000313" key="2">
    <source>
        <dbReference type="EMBL" id="MCP3056401.1"/>
    </source>
</evidence>
<feature type="transmembrane region" description="Helical" evidence="1">
    <location>
        <begin position="181"/>
        <end position="206"/>
    </location>
</feature>
<feature type="transmembrane region" description="Helical" evidence="1">
    <location>
        <begin position="251"/>
        <end position="272"/>
    </location>
</feature>
<evidence type="ECO:0000313" key="3">
    <source>
        <dbReference type="Proteomes" id="UP001155220"/>
    </source>
</evidence>
<comment type="caution">
    <text evidence="2">The sequence shown here is derived from an EMBL/GenBank/DDBJ whole genome shotgun (WGS) entry which is preliminary data.</text>
</comment>